<geneLocation type="plasmid" evidence="9 10">
    <name>unnamed6</name>
</geneLocation>
<feature type="coiled-coil region" evidence="6">
    <location>
        <begin position="741"/>
        <end position="778"/>
    </location>
</feature>
<proteinExistence type="inferred from homology"/>
<keyword evidence="2" id="KW-0547">Nucleotide-binding</keyword>
<dbReference type="Gene3D" id="3.40.50.300">
    <property type="entry name" value="P-loop containing nucleotide triphosphate hydrolases"/>
    <property type="match status" value="3"/>
</dbReference>
<keyword evidence="9" id="KW-0614">Plasmid</keyword>
<evidence type="ECO:0000313" key="10">
    <source>
        <dbReference type="Proteomes" id="UP000509702"/>
    </source>
</evidence>
<keyword evidence="5" id="KW-0067">ATP-binding</keyword>
<evidence type="ECO:0000256" key="6">
    <source>
        <dbReference type="SAM" id="Coils"/>
    </source>
</evidence>
<dbReference type="Pfam" id="PF13087">
    <property type="entry name" value="AAA_12"/>
    <property type="match status" value="1"/>
</dbReference>
<dbReference type="SUPFAM" id="SSF52540">
    <property type="entry name" value="P-loop containing nucleoside triphosphate hydrolases"/>
    <property type="match status" value="1"/>
</dbReference>
<evidence type="ECO:0000256" key="5">
    <source>
        <dbReference type="ARBA" id="ARBA00022840"/>
    </source>
</evidence>
<feature type="domain" description="DNA2/NAM7 helicase-like C-terminal" evidence="8">
    <location>
        <begin position="1080"/>
        <end position="1166"/>
    </location>
</feature>
<dbReference type="OrthoDB" id="9757917at2"/>
<dbReference type="InterPro" id="IPR050534">
    <property type="entry name" value="Coronavir_polyprotein_1ab"/>
</dbReference>
<dbReference type="AlphaFoldDB" id="A0A6N1ASC0"/>
<gene>
    <name evidence="9" type="ORF">HUE56_25525</name>
</gene>
<evidence type="ECO:0000259" key="8">
    <source>
        <dbReference type="Pfam" id="PF13087"/>
    </source>
</evidence>
<dbReference type="InterPro" id="IPR027417">
    <property type="entry name" value="P-loop_NTPase"/>
</dbReference>
<dbReference type="PANTHER" id="PTHR43788:SF8">
    <property type="entry name" value="DNA-BINDING PROTEIN SMUBP-2"/>
    <property type="match status" value="1"/>
</dbReference>
<dbReference type="Proteomes" id="UP000509702">
    <property type="component" value="Plasmid unnamed6"/>
</dbReference>
<evidence type="ECO:0000313" key="9">
    <source>
        <dbReference type="EMBL" id="QKS54496.1"/>
    </source>
</evidence>
<accession>A0A6N1ASC0</accession>
<evidence type="ECO:0000256" key="1">
    <source>
        <dbReference type="ARBA" id="ARBA00007913"/>
    </source>
</evidence>
<evidence type="ECO:0000259" key="7">
    <source>
        <dbReference type="Pfam" id="PF13086"/>
    </source>
</evidence>
<evidence type="ECO:0000256" key="3">
    <source>
        <dbReference type="ARBA" id="ARBA00022801"/>
    </source>
</evidence>
<keyword evidence="3" id="KW-0378">Hydrolase</keyword>
<dbReference type="Pfam" id="PF13086">
    <property type="entry name" value="AAA_11"/>
    <property type="match status" value="1"/>
</dbReference>
<organism evidence="9 10">
    <name type="scientific">Azospirillum oryzae</name>
    <dbReference type="NCBI Taxonomy" id="286727"/>
    <lineage>
        <taxon>Bacteria</taxon>
        <taxon>Pseudomonadati</taxon>
        <taxon>Pseudomonadota</taxon>
        <taxon>Alphaproteobacteria</taxon>
        <taxon>Rhodospirillales</taxon>
        <taxon>Azospirillaceae</taxon>
        <taxon>Azospirillum</taxon>
    </lineage>
</organism>
<dbReference type="PANTHER" id="PTHR43788">
    <property type="entry name" value="DNA2/NAM7 HELICASE FAMILY MEMBER"/>
    <property type="match status" value="1"/>
</dbReference>
<dbReference type="EMBL" id="CP054621">
    <property type="protein sequence ID" value="QKS54496.1"/>
    <property type="molecule type" value="Genomic_DNA"/>
</dbReference>
<keyword evidence="6" id="KW-0175">Coiled coil</keyword>
<dbReference type="GO" id="GO:0016787">
    <property type="term" value="F:hydrolase activity"/>
    <property type="evidence" value="ECO:0007669"/>
    <property type="project" value="UniProtKB-KW"/>
</dbReference>
<dbReference type="GO" id="GO:0005524">
    <property type="term" value="F:ATP binding"/>
    <property type="evidence" value="ECO:0007669"/>
    <property type="project" value="UniProtKB-KW"/>
</dbReference>
<comment type="similarity">
    <text evidence="1">Belongs to the DNA2/NAM7 helicase family.</text>
</comment>
<protein>
    <submittedName>
        <fullName evidence="9">Superfamily I DNA and RNA helicase</fullName>
    </submittedName>
</protein>
<dbReference type="InterPro" id="IPR041679">
    <property type="entry name" value="DNA2/NAM7-like_C"/>
</dbReference>
<name>A0A6N1ASC0_9PROT</name>
<reference evidence="9 10" key="1">
    <citation type="submission" date="2020-06" db="EMBL/GenBank/DDBJ databases">
        <title>Complete genome of Azosprillum oryzae KACC14407.</title>
        <authorList>
            <person name="Kim M."/>
            <person name="Park Y.-J."/>
            <person name="Shin J.-H."/>
        </authorList>
    </citation>
    <scope>NUCLEOTIDE SEQUENCE [LARGE SCALE GENOMIC DNA]</scope>
    <source>
        <strain evidence="9 10">KACC 14407</strain>
        <plasmid evidence="9 10">unnamed6</plasmid>
    </source>
</reference>
<evidence type="ECO:0000256" key="2">
    <source>
        <dbReference type="ARBA" id="ARBA00022741"/>
    </source>
</evidence>
<evidence type="ECO:0000256" key="4">
    <source>
        <dbReference type="ARBA" id="ARBA00022806"/>
    </source>
</evidence>
<dbReference type="KEGG" id="aoz:HUE56_25525"/>
<keyword evidence="4 9" id="KW-0347">Helicase</keyword>
<dbReference type="GO" id="GO:0043139">
    <property type="term" value="F:5'-3' DNA helicase activity"/>
    <property type="evidence" value="ECO:0007669"/>
    <property type="project" value="TreeGrafter"/>
</dbReference>
<keyword evidence="10" id="KW-1185">Reference proteome</keyword>
<dbReference type="InterPro" id="IPR041677">
    <property type="entry name" value="DNA2/NAM7_AAA_11"/>
</dbReference>
<sequence>MLPPMTPDRTNTALTILDYWQAIEALSPAAPPKNDRRDHAWTAADETTLPWHERMRATYAETRDRRWRFQVHIGLFEMEKVVEELRERLGVDDDEERPRGGEASLVCLCVTADGHPFGVPAVSAVPWAMNEIAAAKGELRFGDFGAVEERVATRITDYLAEREILVPEGEGACASGDAPALTLADCDAIAAIVTRETGWAPRAGLTARARFKGVELRRRKDGRFGEIEPDLLNSFFLRDLGRVSAAIGRGDHGPGLAGYLFGHDGGRTDVVRDPGFAERMLHPSNLPPGCWPAPGGHPLVMAQQMAVNAALTRLSDGRGVFSVNGPPGTGKTTLLRDLIVGVFVERARALAQFGHPNDAFGDKRAVRHSDFHVWEIDERLRGFEMVVASSNNSAVENVTREIPALKAIDPRWLDQADHFRAAADTLFAPEDNPGRSGLCWGMMAAVLGNKEKRSTFANRFWFGRFDRVKVPPTLFKTSYEDGAPSWTEARDAFRHAIALFEARRDSLAALSDALTGRDAAHSALAAAADGVRQGEAAERQSTIDTASAREEVAKASAWVECLDRCRDAMAREQTCREAVSRLDDLIEASGRSEESLAADLAEAETAVAACDAHLLVEREAYDRLDRERPSFLGKLFGTKQQREWQVRRREAGDAVTRLRRERVEADLRRTKTLAALEALRRDRVTAPAERERALADRDEVRRTLSELLRSDDRLAEAALLQEAGNRQGAGDLLNALASAAAAAVRAATEEARRRMAEVEEVRRQLAASRARCEEQRIACSAWDARLAALDGGFAGTRIDAAWRALPEEERQKTSPWLDAELHDLRVACFLRALDLHRAFLAGASKKVWTNLNRFMDLLTGKTAGDAIDGGPASLWATFGLAVPLVSTTFASFDRLFDGMGRESIGWLFVDEAGQATPQAAAGAVWRARRAVIIGDPLQLEPVVTLPMQAVEAIRRRCALADRWHPVRTSAQVLADRANPLGTALPQEDGDPLWVGSPLRVHRRCLDPMFTGANRIAYDGLMVQGRGGAVDPGGLFGESCWIDIPAEGAEGHLIPAQRDLACALIAVAWQGSRHKGRRPGLYVITPFRKVAKGLRQKLERDKLDPDWIKESVGTVHTFQGKEAELVLLVLGGDPARPGGMDWAALAPNLLNVALTRARDRIIVIGDRDQWKRRRYFDVLARSLAVVDEASIRSSLWSAPPGSPPAHPGGALY</sequence>
<feature type="domain" description="DNA2/NAM7 helicase helicase" evidence="7">
    <location>
        <begin position="885"/>
        <end position="943"/>
    </location>
</feature>